<keyword evidence="1" id="KW-1133">Transmembrane helix</keyword>
<evidence type="ECO:0000313" key="4">
    <source>
        <dbReference type="Proteomes" id="UP000000852"/>
    </source>
</evidence>
<organism evidence="3 4">
    <name type="scientific">Pedobacter heparinus (strain ATCC 13125 / DSM 2366 / CIP 104194 / JCM 7457 / NBRC 12017 / NCIMB 9290 / NRRL B-14731 / HIM 762-3)</name>
    <dbReference type="NCBI Taxonomy" id="485917"/>
    <lineage>
        <taxon>Bacteria</taxon>
        <taxon>Pseudomonadati</taxon>
        <taxon>Bacteroidota</taxon>
        <taxon>Sphingobacteriia</taxon>
        <taxon>Sphingobacteriales</taxon>
        <taxon>Sphingobacteriaceae</taxon>
        <taxon>Pedobacter</taxon>
    </lineage>
</organism>
<feature type="transmembrane region" description="Helical" evidence="1">
    <location>
        <begin position="167"/>
        <end position="184"/>
    </location>
</feature>
<name>C6XWT4_PEDHD</name>
<feature type="transmembrane region" description="Helical" evidence="1">
    <location>
        <begin position="51"/>
        <end position="70"/>
    </location>
</feature>
<feature type="transmembrane region" description="Helical" evidence="1">
    <location>
        <begin position="216"/>
        <end position="235"/>
    </location>
</feature>
<feature type="transmembrane region" description="Helical" evidence="1">
    <location>
        <begin position="12"/>
        <end position="31"/>
    </location>
</feature>
<evidence type="ECO:0000313" key="3">
    <source>
        <dbReference type="EMBL" id="ACU04228.1"/>
    </source>
</evidence>
<dbReference type="Proteomes" id="UP000000852">
    <property type="component" value="Chromosome"/>
</dbReference>
<accession>C6XWT4</accession>
<keyword evidence="4" id="KW-1185">Reference proteome</keyword>
<keyword evidence="3" id="KW-0012">Acyltransferase</keyword>
<protein>
    <submittedName>
        <fullName evidence="3">Acyltransferase 3</fullName>
    </submittedName>
</protein>
<keyword evidence="3" id="KW-0808">Transferase</keyword>
<dbReference type="EMBL" id="CP001681">
    <property type="protein sequence ID" value="ACU04228.1"/>
    <property type="molecule type" value="Genomic_DNA"/>
</dbReference>
<dbReference type="OrthoDB" id="290051at2"/>
<dbReference type="eggNOG" id="COG1835">
    <property type="taxonomic scope" value="Bacteria"/>
</dbReference>
<dbReference type="InterPro" id="IPR050879">
    <property type="entry name" value="Acyltransferase_3"/>
</dbReference>
<dbReference type="RefSeq" id="WP_015807841.1">
    <property type="nucleotide sequence ID" value="NC_013061.1"/>
</dbReference>
<feature type="transmembrane region" description="Helical" evidence="1">
    <location>
        <begin position="309"/>
        <end position="327"/>
    </location>
</feature>
<dbReference type="Pfam" id="PF01757">
    <property type="entry name" value="Acyl_transf_3"/>
    <property type="match status" value="1"/>
</dbReference>
<proteinExistence type="predicted"/>
<dbReference type="STRING" id="485917.Phep_2023"/>
<dbReference type="GO" id="GO:0016747">
    <property type="term" value="F:acyltransferase activity, transferring groups other than amino-acyl groups"/>
    <property type="evidence" value="ECO:0007669"/>
    <property type="project" value="InterPro"/>
</dbReference>
<feature type="transmembrane region" description="Helical" evidence="1">
    <location>
        <begin position="190"/>
        <end position="209"/>
    </location>
</feature>
<feature type="domain" description="Acyltransferase 3" evidence="2">
    <location>
        <begin position="14"/>
        <end position="327"/>
    </location>
</feature>
<dbReference type="GO" id="GO:0000271">
    <property type="term" value="P:polysaccharide biosynthetic process"/>
    <property type="evidence" value="ECO:0007669"/>
    <property type="project" value="TreeGrafter"/>
</dbReference>
<evidence type="ECO:0000259" key="2">
    <source>
        <dbReference type="Pfam" id="PF01757"/>
    </source>
</evidence>
<dbReference type="InterPro" id="IPR002656">
    <property type="entry name" value="Acyl_transf_3_dom"/>
</dbReference>
<feature type="transmembrane region" description="Helical" evidence="1">
    <location>
        <begin position="278"/>
        <end position="303"/>
    </location>
</feature>
<feature type="transmembrane region" description="Helical" evidence="1">
    <location>
        <begin position="90"/>
        <end position="108"/>
    </location>
</feature>
<reference evidence="3 4" key="1">
    <citation type="journal article" date="2009" name="Stand. Genomic Sci.">
        <title>Complete genome sequence of Pedobacter heparinus type strain (HIM 762-3).</title>
        <authorList>
            <person name="Han C."/>
            <person name="Spring S."/>
            <person name="Lapidus A."/>
            <person name="Del Rio T.G."/>
            <person name="Tice H."/>
            <person name="Copeland A."/>
            <person name="Cheng J.F."/>
            <person name="Lucas S."/>
            <person name="Chen F."/>
            <person name="Nolan M."/>
            <person name="Bruce D."/>
            <person name="Goodwin L."/>
            <person name="Pitluck S."/>
            <person name="Ivanova N."/>
            <person name="Mavromatis K."/>
            <person name="Mikhailova N."/>
            <person name="Pati A."/>
            <person name="Chen A."/>
            <person name="Palaniappan K."/>
            <person name="Land M."/>
            <person name="Hauser L."/>
            <person name="Chang Y.J."/>
            <person name="Jeffries C.C."/>
            <person name="Saunders E."/>
            <person name="Chertkov O."/>
            <person name="Brettin T."/>
            <person name="Goker M."/>
            <person name="Rohde M."/>
            <person name="Bristow J."/>
            <person name="Eisen J.A."/>
            <person name="Markowitz V."/>
            <person name="Hugenholtz P."/>
            <person name="Kyrpides N.C."/>
            <person name="Klenk H.P."/>
            <person name="Detter J.C."/>
        </authorList>
    </citation>
    <scope>NUCLEOTIDE SEQUENCE [LARGE SCALE GENOMIC DNA]</scope>
    <source>
        <strain evidence="4">ATCC 13125 / DSM 2366 / CIP 104194 / JCM 7457 / NBRC 12017 / NCIMB 9290 / NRRL B-14731 / HIM 762-3</strain>
    </source>
</reference>
<sequence>MMVKSRSKPGRSGALDLLRFLAVLAVYFAHYTDTFNLIYQIVPENHKYNFISRYGSVALLVFFMVSGYVVTMTSVKRNLKDFVVSRLSRLYPLFWVSCLAAFILPRIIEAHSYLSFTSVKALLLNLTMVPMIFGYPLMNPVFHTLVIELFFYIFIALIIYFKLWNKLLIVIAGLTLFSLANLFLPAFPVHIIVTPFVAGILFYLISVQYSSARKLYSLLFANFICALFGANHLAIQLQALSKEPNTINVWVITLMVILIYLIFLLISVKKLNIKSNAFFTFLGEIAYPFYLFHIYFLCFYWYFSDKIQADLLLFGILLSAILVSWFLNKFIEKPFNKAFSLVLYTFIDFFNKKKKSQPTEASF</sequence>
<keyword evidence="1" id="KW-0812">Transmembrane</keyword>
<dbReference type="PANTHER" id="PTHR23028:SF131">
    <property type="entry name" value="BLR2367 PROTEIN"/>
    <property type="match status" value="1"/>
</dbReference>
<dbReference type="GO" id="GO:0016020">
    <property type="term" value="C:membrane"/>
    <property type="evidence" value="ECO:0007669"/>
    <property type="project" value="TreeGrafter"/>
</dbReference>
<dbReference type="PANTHER" id="PTHR23028">
    <property type="entry name" value="ACETYLTRANSFERASE"/>
    <property type="match status" value="1"/>
</dbReference>
<feature type="transmembrane region" description="Helical" evidence="1">
    <location>
        <begin position="247"/>
        <end position="266"/>
    </location>
</feature>
<gene>
    <name evidence="3" type="ordered locus">Phep_2023</name>
</gene>
<feature type="transmembrane region" description="Helical" evidence="1">
    <location>
        <begin position="141"/>
        <end position="160"/>
    </location>
</feature>
<keyword evidence="1" id="KW-0472">Membrane</keyword>
<dbReference type="HOGENOM" id="CLU_005679_2_3_10"/>
<dbReference type="AlphaFoldDB" id="C6XWT4"/>
<dbReference type="KEGG" id="phe:Phep_2023"/>
<evidence type="ECO:0000256" key="1">
    <source>
        <dbReference type="SAM" id="Phobius"/>
    </source>
</evidence>